<dbReference type="PRINTS" id="PR00032">
    <property type="entry name" value="HTHARAC"/>
</dbReference>
<dbReference type="Proteomes" id="UP000468413">
    <property type="component" value="Unassembled WGS sequence"/>
</dbReference>
<dbReference type="PROSITE" id="PS01124">
    <property type="entry name" value="HTH_ARAC_FAMILY_2"/>
    <property type="match status" value="1"/>
</dbReference>
<evidence type="ECO:0000256" key="3">
    <source>
        <dbReference type="ARBA" id="ARBA00023163"/>
    </source>
</evidence>
<name>A0A6I1G7E1_9BIFI</name>
<sequence length="71" mass="8186">MPFITAHEVYAVEAGVSLPFRSMCRTDMPVTRIAERIGYASVSYFYKVFSERYHQTPLEYRAIFNDSPQGS</sequence>
<comment type="caution">
    <text evidence="5">The sequence shown here is derived from an EMBL/GenBank/DDBJ whole genome shotgun (WGS) entry which is preliminary data.</text>
</comment>
<gene>
    <name evidence="5" type="ORF">F7D08_1765</name>
</gene>
<keyword evidence="1" id="KW-0805">Transcription regulation</keyword>
<dbReference type="InterPro" id="IPR009057">
    <property type="entry name" value="Homeodomain-like_sf"/>
</dbReference>
<evidence type="ECO:0000259" key="4">
    <source>
        <dbReference type="PROSITE" id="PS01124"/>
    </source>
</evidence>
<evidence type="ECO:0000256" key="2">
    <source>
        <dbReference type="ARBA" id="ARBA00023125"/>
    </source>
</evidence>
<keyword evidence="2" id="KW-0238">DNA-binding</keyword>
<organism evidence="5 6">
    <name type="scientific">Bifidobacterium cebidarum</name>
    <dbReference type="NCBI Taxonomy" id="2650773"/>
    <lineage>
        <taxon>Bacteria</taxon>
        <taxon>Bacillati</taxon>
        <taxon>Actinomycetota</taxon>
        <taxon>Actinomycetes</taxon>
        <taxon>Bifidobacteriales</taxon>
        <taxon>Bifidobacteriaceae</taxon>
        <taxon>Bifidobacterium</taxon>
    </lineage>
</organism>
<evidence type="ECO:0000256" key="1">
    <source>
        <dbReference type="ARBA" id="ARBA00023015"/>
    </source>
</evidence>
<dbReference type="Pfam" id="PF12833">
    <property type="entry name" value="HTH_18"/>
    <property type="match status" value="1"/>
</dbReference>
<feature type="domain" description="HTH araC/xylS-type" evidence="4">
    <location>
        <begin position="26"/>
        <end position="63"/>
    </location>
</feature>
<reference evidence="5 6" key="1">
    <citation type="submission" date="2019-09" db="EMBL/GenBank/DDBJ databases">
        <title>Characterization of the phylogenetic diversity of two novel species belonging to the genus Bifidobacterium: Bifidobacterium cebidarum sp. nov. and Bifidobacterium leontopitheci sp. nov.</title>
        <authorList>
            <person name="Lugli G.A."/>
            <person name="Duranti S."/>
            <person name="Milani C."/>
            <person name="Turroni F."/>
            <person name="Ventura M."/>
        </authorList>
    </citation>
    <scope>NUCLEOTIDE SEQUENCE [LARGE SCALE GENOMIC DNA]</scope>
    <source>
        <strain evidence="5 6">LMG 31469</strain>
    </source>
</reference>
<dbReference type="SUPFAM" id="SSF46689">
    <property type="entry name" value="Homeodomain-like"/>
    <property type="match status" value="1"/>
</dbReference>
<dbReference type="AlphaFoldDB" id="A0A6I1G7E1"/>
<dbReference type="InterPro" id="IPR020449">
    <property type="entry name" value="Tscrpt_reg_AraC-type_HTH"/>
</dbReference>
<accession>A0A6I1G7E1</accession>
<dbReference type="Gene3D" id="1.10.10.60">
    <property type="entry name" value="Homeodomain-like"/>
    <property type="match status" value="1"/>
</dbReference>
<dbReference type="EMBL" id="WBVS01000012">
    <property type="protein sequence ID" value="KAB7786455.1"/>
    <property type="molecule type" value="Genomic_DNA"/>
</dbReference>
<evidence type="ECO:0000313" key="6">
    <source>
        <dbReference type="Proteomes" id="UP000468413"/>
    </source>
</evidence>
<keyword evidence="3" id="KW-0804">Transcription</keyword>
<dbReference type="InterPro" id="IPR018060">
    <property type="entry name" value="HTH_AraC"/>
</dbReference>
<dbReference type="GO" id="GO:0003700">
    <property type="term" value="F:DNA-binding transcription factor activity"/>
    <property type="evidence" value="ECO:0007669"/>
    <property type="project" value="InterPro"/>
</dbReference>
<proteinExistence type="predicted"/>
<dbReference type="GO" id="GO:0043565">
    <property type="term" value="F:sequence-specific DNA binding"/>
    <property type="evidence" value="ECO:0007669"/>
    <property type="project" value="InterPro"/>
</dbReference>
<protein>
    <recommendedName>
        <fullName evidence="4">HTH araC/xylS-type domain-containing protein</fullName>
    </recommendedName>
</protein>
<dbReference type="RefSeq" id="WP_193316287.1">
    <property type="nucleotide sequence ID" value="NZ_WBVS01000012.1"/>
</dbReference>
<evidence type="ECO:0000313" key="5">
    <source>
        <dbReference type="EMBL" id="KAB7786455.1"/>
    </source>
</evidence>
<keyword evidence="6" id="KW-1185">Reference proteome</keyword>